<dbReference type="AlphaFoldDB" id="A0AAW0GEV5"/>
<evidence type="ECO:0000313" key="2">
    <source>
        <dbReference type="Proteomes" id="UP001385951"/>
    </source>
</evidence>
<protein>
    <submittedName>
        <fullName evidence="1">Uncharacterized protein</fullName>
    </submittedName>
</protein>
<gene>
    <name evidence="1" type="ORF">QCA50_007455</name>
</gene>
<name>A0AAW0GEV5_9APHY</name>
<dbReference type="EMBL" id="JASBNA010000008">
    <property type="protein sequence ID" value="KAK7689660.1"/>
    <property type="molecule type" value="Genomic_DNA"/>
</dbReference>
<reference evidence="1 2" key="1">
    <citation type="submission" date="2022-09" db="EMBL/GenBank/DDBJ databases">
        <authorList>
            <person name="Palmer J.M."/>
        </authorList>
    </citation>
    <scope>NUCLEOTIDE SEQUENCE [LARGE SCALE GENOMIC DNA]</scope>
    <source>
        <strain evidence="1 2">DSM 7382</strain>
    </source>
</reference>
<accession>A0AAW0GEV5</accession>
<evidence type="ECO:0000313" key="1">
    <source>
        <dbReference type="EMBL" id="KAK7689660.1"/>
    </source>
</evidence>
<organism evidence="1 2">
    <name type="scientific">Cerrena zonata</name>
    <dbReference type="NCBI Taxonomy" id="2478898"/>
    <lineage>
        <taxon>Eukaryota</taxon>
        <taxon>Fungi</taxon>
        <taxon>Dikarya</taxon>
        <taxon>Basidiomycota</taxon>
        <taxon>Agaricomycotina</taxon>
        <taxon>Agaricomycetes</taxon>
        <taxon>Polyporales</taxon>
        <taxon>Cerrenaceae</taxon>
        <taxon>Cerrena</taxon>
    </lineage>
</organism>
<dbReference type="Proteomes" id="UP001385951">
    <property type="component" value="Unassembled WGS sequence"/>
</dbReference>
<keyword evidence="2" id="KW-1185">Reference proteome</keyword>
<proteinExistence type="predicted"/>
<sequence length="190" mass="22349">MQLGGHLLLDWLVKAQSFTTSLKVLEVTVEGTMPQPGFDLIMQGLQSLLDNCSGHLKEWYFWAKIEVDDFKNIPLVSLAKNSSLTELYLRVSKNWFRYTLQQLQTIISKNLIIIDLWYWLDETERPDLELWKELDDILDADHFASLTKVCVVCAYRDQWSIWQDIEDFNSAEEFPKLLPKLYERGILIWC</sequence>
<comment type="caution">
    <text evidence="1">The sequence shown here is derived from an EMBL/GenBank/DDBJ whole genome shotgun (WGS) entry which is preliminary data.</text>
</comment>